<organism evidence="2 3">
    <name type="scientific">Sporothrix eucalyptigena</name>
    <dbReference type="NCBI Taxonomy" id="1812306"/>
    <lineage>
        <taxon>Eukaryota</taxon>
        <taxon>Fungi</taxon>
        <taxon>Dikarya</taxon>
        <taxon>Ascomycota</taxon>
        <taxon>Pezizomycotina</taxon>
        <taxon>Sordariomycetes</taxon>
        <taxon>Sordariomycetidae</taxon>
        <taxon>Ophiostomatales</taxon>
        <taxon>Ophiostomataceae</taxon>
        <taxon>Sporothrix</taxon>
    </lineage>
</organism>
<accession>A0ABP0BJR1</accession>
<comment type="caution">
    <text evidence="2">The sequence shown here is derived from an EMBL/GenBank/DDBJ whole genome shotgun (WGS) entry which is preliminary data.</text>
</comment>
<evidence type="ECO:0000313" key="2">
    <source>
        <dbReference type="EMBL" id="CAK7219862.1"/>
    </source>
</evidence>
<evidence type="ECO:0000313" key="3">
    <source>
        <dbReference type="Proteomes" id="UP001642482"/>
    </source>
</evidence>
<evidence type="ECO:0000256" key="1">
    <source>
        <dbReference type="SAM" id="MobiDB-lite"/>
    </source>
</evidence>
<name>A0ABP0BJR1_9PEZI</name>
<reference evidence="2 3" key="1">
    <citation type="submission" date="2024-01" db="EMBL/GenBank/DDBJ databases">
        <authorList>
            <person name="Allen C."/>
            <person name="Tagirdzhanova G."/>
        </authorList>
    </citation>
    <scope>NUCLEOTIDE SEQUENCE [LARGE SCALE GENOMIC DNA]</scope>
</reference>
<feature type="region of interest" description="Disordered" evidence="1">
    <location>
        <begin position="49"/>
        <end position="80"/>
    </location>
</feature>
<gene>
    <name evidence="2" type="ORF">SEUCBS140593_004036</name>
</gene>
<dbReference type="Proteomes" id="UP001642482">
    <property type="component" value="Unassembled WGS sequence"/>
</dbReference>
<proteinExistence type="predicted"/>
<feature type="compositionally biased region" description="Basic and acidic residues" evidence="1">
    <location>
        <begin position="52"/>
        <end position="65"/>
    </location>
</feature>
<sequence length="163" mass="18645">MPSDFDVIQDMAWFCQRLAQANTRRREQLKYWKRRPYETISMTNMVLPASKPEYEDRSGKPDMQKQKPTTTLNYRSSTTRQTISTATQTISTARSFSTVAFSDVHNTKTVERARTTYAPTAAGQDHVNTIPDPPNTGGAATFFCPYCGMELDKDEMQNRQAWK</sequence>
<dbReference type="EMBL" id="CAWUHD010000033">
    <property type="protein sequence ID" value="CAK7219862.1"/>
    <property type="molecule type" value="Genomic_DNA"/>
</dbReference>
<keyword evidence="3" id="KW-1185">Reference proteome</keyword>
<evidence type="ECO:0008006" key="4">
    <source>
        <dbReference type="Google" id="ProtNLM"/>
    </source>
</evidence>
<protein>
    <recommendedName>
        <fullName evidence="4">LITAF domain-containing protein</fullName>
    </recommendedName>
</protein>
<feature type="compositionally biased region" description="Polar residues" evidence="1">
    <location>
        <begin position="66"/>
        <end position="75"/>
    </location>
</feature>